<evidence type="ECO:0000313" key="1">
    <source>
        <dbReference type="EMBL" id="CAL1683702.1"/>
    </source>
</evidence>
<evidence type="ECO:0000313" key="2">
    <source>
        <dbReference type="Proteomes" id="UP001497644"/>
    </source>
</evidence>
<sequence>MADNRNEIVESDTDRIRQADCFLYCNIPNATDQSLSTFNESENHRLFHKTLDDLMHSTAQMMKNKQMDFIIRDLNINTPCKPEEKISTCISSSSIGNKAIERDTRIVDIIKQRTIDAIASTSRFDEDFDKTWRKNLSSVVKDFVRDVSLRYAKYVDNAVPKRSYTPHCISIGTQSDIVNEKFSSETSLDAFTKACKERRHADFILEEIAKVSDALTKRVCLASAAESERTDSSYSLVTSMAGKMEEEIFEKSLTSSIVYAKERPSIVTTKAITAVVIQRKTFVDSRESVSSTHFVQKSQDSAAYLDATDESRDATRVQVISSVEEPSKDESAHEVSSLYPEKRDFQDVAVTIATTTDEKKEEKRKKKEEKLLKEISLLDEDDKKKKEEEKKKRKEDEIFVRSMLDTIPTVQDITASITAKDDRRKEPKKMLDKDVCTVDKTVDAVVDSSIIDSIQELRKDSSQINAFCSRKEAISVINDIIDSFVDTSRIEQESMETAKDILQELVSFKYKMPKYCRIDASYSSCDTSEALIERNYFITKKEKMPQCKKIRDAKNLNVSTCTFLSFTSSEPSRRSYCERLAAKMSQDDRSTLPRILQPIRCCGSLIPSNIYLGKPKYCDIRTTSYVNPQIVATREATLNDVPCPSRAIGYNVNCRSLIGTRNTSPRHCNINCCTKSRAIFENSLYTIYDTRSTVGTKYCYPRLNNIDNVQMGYYHCNNNCQVWNNNRHCERSRSYHWTRGNLYFTHPWTSRHLPRYN</sequence>
<reference evidence="1" key="1">
    <citation type="submission" date="2024-04" db="EMBL/GenBank/DDBJ databases">
        <authorList>
            <consortium name="Molecular Ecology Group"/>
        </authorList>
    </citation>
    <scope>NUCLEOTIDE SEQUENCE</scope>
</reference>
<gene>
    <name evidence="1" type="ORF">LPLAT_LOCUS9382</name>
</gene>
<accession>A0AAV2NU02</accession>
<keyword evidence="2" id="KW-1185">Reference proteome</keyword>
<dbReference type="Proteomes" id="UP001497644">
    <property type="component" value="Chromosome 4"/>
</dbReference>
<name>A0AAV2NU02_9HYME</name>
<dbReference type="EMBL" id="OZ034827">
    <property type="protein sequence ID" value="CAL1683702.1"/>
    <property type="molecule type" value="Genomic_DNA"/>
</dbReference>
<dbReference type="AlphaFoldDB" id="A0AAV2NU02"/>
<organism evidence="1 2">
    <name type="scientific">Lasius platythorax</name>
    <dbReference type="NCBI Taxonomy" id="488582"/>
    <lineage>
        <taxon>Eukaryota</taxon>
        <taxon>Metazoa</taxon>
        <taxon>Ecdysozoa</taxon>
        <taxon>Arthropoda</taxon>
        <taxon>Hexapoda</taxon>
        <taxon>Insecta</taxon>
        <taxon>Pterygota</taxon>
        <taxon>Neoptera</taxon>
        <taxon>Endopterygota</taxon>
        <taxon>Hymenoptera</taxon>
        <taxon>Apocrita</taxon>
        <taxon>Aculeata</taxon>
        <taxon>Formicoidea</taxon>
        <taxon>Formicidae</taxon>
        <taxon>Formicinae</taxon>
        <taxon>Lasius</taxon>
        <taxon>Lasius</taxon>
    </lineage>
</organism>
<protein>
    <submittedName>
        <fullName evidence="1">Uncharacterized protein</fullName>
    </submittedName>
</protein>
<proteinExistence type="predicted"/>